<name>A0A1Z3HP04_9CYAN</name>
<sequence>MANAHPPSPSPEHSYVDYAYDQPGSPPGTLQIRADAPPPQIVLIDYNAKTAVRQVIEAPEDCSPYLDTRSVSWIDIQGLGDESIWRRIAQVFELHPMILEDVVNVPQRPKVEDHEDQLVVVTHMVMVVPDQERFLQEQVSFVLGPNYLLTVQEEPRYDCFDPIRARIRYRKGSLRQRQADYLFYALLDAIIDGYFPVLELYGERLEALETKVTDAPHTKTLAEIHQIKRELLSLRRSVWPHRDAIAALLHKDNPLISTDVKIYLRDCYEHVVQVLDMLETYRELASSLMDVYLSAVSNRMNEVMKTLTVISTIFIPLTFIAGIYGMNFNPTVSPLNMPELNWYWGYPAVWLLMLAVASGLVAFFWRRGWFENFSPADSSAKPSG</sequence>
<dbReference type="GO" id="GO:0005886">
    <property type="term" value="C:plasma membrane"/>
    <property type="evidence" value="ECO:0007669"/>
    <property type="project" value="UniProtKB-SubCell"/>
</dbReference>
<feature type="transmembrane region" description="Helical" evidence="8">
    <location>
        <begin position="344"/>
        <end position="365"/>
    </location>
</feature>
<dbReference type="AlphaFoldDB" id="A0A1Z3HP04"/>
<dbReference type="Proteomes" id="UP000191901">
    <property type="component" value="Chromosome"/>
</dbReference>
<dbReference type="FunFam" id="1.20.58.340:FF:000012">
    <property type="entry name" value="Magnesium transport protein CorA"/>
    <property type="match status" value="1"/>
</dbReference>
<dbReference type="InterPro" id="IPR045861">
    <property type="entry name" value="CorA_cytoplasmic_dom"/>
</dbReference>
<dbReference type="SUPFAM" id="SSF143865">
    <property type="entry name" value="CorA soluble domain-like"/>
    <property type="match status" value="1"/>
</dbReference>
<evidence type="ECO:0000256" key="5">
    <source>
        <dbReference type="ARBA" id="ARBA00022692"/>
    </source>
</evidence>
<evidence type="ECO:0000313" key="11">
    <source>
        <dbReference type="Proteomes" id="UP000191901"/>
    </source>
</evidence>
<dbReference type="GO" id="GO:0000287">
    <property type="term" value="F:magnesium ion binding"/>
    <property type="evidence" value="ECO:0007669"/>
    <property type="project" value="TreeGrafter"/>
</dbReference>
<feature type="compositionally biased region" description="Pro residues" evidence="9">
    <location>
        <begin position="1"/>
        <end position="10"/>
    </location>
</feature>
<dbReference type="InterPro" id="IPR004488">
    <property type="entry name" value="Mg/Co-transport_prot_CorA"/>
</dbReference>
<organism evidence="10 11">
    <name type="scientific">Halomicronema hongdechloris C2206</name>
    <dbReference type="NCBI Taxonomy" id="1641165"/>
    <lineage>
        <taxon>Bacteria</taxon>
        <taxon>Bacillati</taxon>
        <taxon>Cyanobacteriota</taxon>
        <taxon>Cyanophyceae</taxon>
        <taxon>Nodosilineales</taxon>
        <taxon>Nodosilineaceae</taxon>
        <taxon>Halomicronema</taxon>
    </lineage>
</organism>
<dbReference type="InterPro" id="IPR045863">
    <property type="entry name" value="CorA_TM1_TM2"/>
</dbReference>
<dbReference type="SUPFAM" id="SSF144083">
    <property type="entry name" value="Magnesium transport protein CorA, transmembrane region"/>
    <property type="match status" value="1"/>
</dbReference>
<evidence type="ECO:0000256" key="7">
    <source>
        <dbReference type="ARBA" id="ARBA00023136"/>
    </source>
</evidence>
<gene>
    <name evidence="8 10" type="primary">corA</name>
    <name evidence="10" type="ORF">XM38_029820</name>
</gene>
<dbReference type="GO" id="GO:0015095">
    <property type="term" value="F:magnesium ion transmembrane transporter activity"/>
    <property type="evidence" value="ECO:0007669"/>
    <property type="project" value="UniProtKB-UniRule"/>
</dbReference>
<dbReference type="Gene3D" id="3.30.460.20">
    <property type="entry name" value="CorA soluble domain-like"/>
    <property type="match status" value="1"/>
</dbReference>
<dbReference type="EMBL" id="CP021983">
    <property type="protein sequence ID" value="ASC72028.1"/>
    <property type="molecule type" value="Genomic_DNA"/>
</dbReference>
<evidence type="ECO:0000256" key="3">
    <source>
        <dbReference type="ARBA" id="ARBA00022448"/>
    </source>
</evidence>
<dbReference type="CDD" id="cd12828">
    <property type="entry name" value="TmCorA-like_1"/>
    <property type="match status" value="1"/>
</dbReference>
<evidence type="ECO:0000256" key="1">
    <source>
        <dbReference type="ARBA" id="ARBA00004651"/>
    </source>
</evidence>
<keyword evidence="7 8" id="KW-0472">Membrane</keyword>
<evidence type="ECO:0000256" key="6">
    <source>
        <dbReference type="ARBA" id="ARBA00022989"/>
    </source>
</evidence>
<evidence type="ECO:0000256" key="9">
    <source>
        <dbReference type="SAM" id="MobiDB-lite"/>
    </source>
</evidence>
<dbReference type="InterPro" id="IPR002523">
    <property type="entry name" value="MgTranspt_CorA/ZnTranspt_ZntB"/>
</dbReference>
<feature type="transmembrane region" description="Helical" evidence="8">
    <location>
        <begin position="307"/>
        <end position="324"/>
    </location>
</feature>
<dbReference type="PANTHER" id="PTHR46494">
    <property type="entry name" value="CORA FAMILY METAL ION TRANSPORTER (EUROFUNG)"/>
    <property type="match status" value="1"/>
</dbReference>
<evidence type="ECO:0000256" key="2">
    <source>
        <dbReference type="ARBA" id="ARBA00009765"/>
    </source>
</evidence>
<comment type="function">
    <text evidence="8">Mediates influx of magnesium ions.</text>
</comment>
<evidence type="ECO:0000256" key="8">
    <source>
        <dbReference type="RuleBase" id="RU362010"/>
    </source>
</evidence>
<comment type="subcellular location">
    <subcellularLocation>
        <location evidence="1">Cell membrane</location>
        <topology evidence="1">Multi-pass membrane protein</topology>
    </subcellularLocation>
    <subcellularLocation>
        <location evidence="8">Membrane</location>
        <topology evidence="8">Multi-pass membrane protein</topology>
    </subcellularLocation>
</comment>
<dbReference type="Pfam" id="PF01544">
    <property type="entry name" value="CorA"/>
    <property type="match status" value="1"/>
</dbReference>
<evidence type="ECO:0000313" key="10">
    <source>
        <dbReference type="EMBL" id="ASC72028.1"/>
    </source>
</evidence>
<dbReference type="PANTHER" id="PTHR46494:SF1">
    <property type="entry name" value="CORA FAMILY METAL ION TRANSPORTER (EUROFUNG)"/>
    <property type="match status" value="1"/>
</dbReference>
<keyword evidence="8" id="KW-0460">Magnesium</keyword>
<dbReference type="Gene3D" id="1.20.58.340">
    <property type="entry name" value="Magnesium transport protein CorA, transmembrane region"/>
    <property type="match status" value="2"/>
</dbReference>
<dbReference type="GO" id="GO:0015087">
    <property type="term" value="F:cobalt ion transmembrane transporter activity"/>
    <property type="evidence" value="ECO:0007669"/>
    <property type="project" value="UniProtKB-UniRule"/>
</dbReference>
<proteinExistence type="inferred from homology"/>
<feature type="region of interest" description="Disordered" evidence="9">
    <location>
        <begin position="1"/>
        <end position="29"/>
    </location>
</feature>
<keyword evidence="5 8" id="KW-0812">Transmembrane</keyword>
<keyword evidence="8" id="KW-0406">Ion transport</keyword>
<protein>
    <recommendedName>
        <fullName evidence="8">Magnesium transport protein CorA</fullName>
    </recommendedName>
</protein>
<comment type="similarity">
    <text evidence="2 8">Belongs to the CorA metal ion transporter (MIT) (TC 1.A.35) family.</text>
</comment>
<keyword evidence="4 8" id="KW-1003">Cell membrane</keyword>
<evidence type="ECO:0000256" key="4">
    <source>
        <dbReference type="ARBA" id="ARBA00022475"/>
    </source>
</evidence>
<dbReference type="RefSeq" id="WP_088430214.1">
    <property type="nucleotide sequence ID" value="NZ_CP021983.2"/>
</dbReference>
<dbReference type="GO" id="GO:0050897">
    <property type="term" value="F:cobalt ion binding"/>
    <property type="evidence" value="ECO:0007669"/>
    <property type="project" value="TreeGrafter"/>
</dbReference>
<keyword evidence="6 8" id="KW-1133">Transmembrane helix</keyword>
<reference evidence="10 11" key="1">
    <citation type="journal article" date="2016" name="Biochim. Biophys. Acta">
        <title>Characterization of red-shifted phycobilisomes isolated from the chlorophyll f-containing cyanobacterium Halomicronema hongdechloris.</title>
        <authorList>
            <person name="Li Y."/>
            <person name="Lin Y."/>
            <person name="Garvey C.J."/>
            <person name="Birch D."/>
            <person name="Corkery R.W."/>
            <person name="Loughlin P.C."/>
            <person name="Scheer H."/>
            <person name="Willows R.D."/>
            <person name="Chen M."/>
        </authorList>
    </citation>
    <scope>NUCLEOTIDE SEQUENCE [LARGE SCALE GENOMIC DNA]</scope>
    <source>
        <strain evidence="10 11">C2206</strain>
    </source>
</reference>
<dbReference type="NCBIfam" id="TIGR00383">
    <property type="entry name" value="corA"/>
    <property type="match status" value="1"/>
</dbReference>
<keyword evidence="3 8" id="KW-0813">Transport</keyword>
<dbReference type="OrthoDB" id="9803416at2"/>
<accession>A0A1Z3HP04</accession>
<keyword evidence="11" id="KW-1185">Reference proteome</keyword>
<dbReference type="KEGG" id="hhg:XM38_029820"/>